<dbReference type="AlphaFoldDB" id="W0V1X8"/>
<dbReference type="InterPro" id="IPR036679">
    <property type="entry name" value="FlgN-like_sf"/>
</dbReference>
<dbReference type="InterPro" id="IPR007809">
    <property type="entry name" value="FlgN-like"/>
</dbReference>
<keyword evidence="6" id="KW-1185">Reference proteome</keyword>
<evidence type="ECO:0000256" key="2">
    <source>
        <dbReference type="ARBA" id="ARBA00007703"/>
    </source>
</evidence>
<dbReference type="KEGG" id="jag:GJA_1218"/>
<dbReference type="RefSeq" id="WP_038489746.1">
    <property type="nucleotide sequence ID" value="NZ_BCTH01000087.1"/>
</dbReference>
<dbReference type="EMBL" id="HG322949">
    <property type="protein sequence ID" value="CDG81871.1"/>
    <property type="molecule type" value="Genomic_DNA"/>
</dbReference>
<dbReference type="OrthoDB" id="8561298at2"/>
<dbReference type="STRING" id="1349767.GJA_1218"/>
<comment type="similarity">
    <text evidence="2">Belongs to the FlgN family.</text>
</comment>
<evidence type="ECO:0000256" key="1">
    <source>
        <dbReference type="ARBA" id="ARBA00002397"/>
    </source>
</evidence>
<feature type="region of interest" description="Disordered" evidence="4">
    <location>
        <begin position="136"/>
        <end position="155"/>
    </location>
</feature>
<dbReference type="PATRIC" id="fig|1349767.4.peg.2937"/>
<dbReference type="Gene3D" id="1.20.58.300">
    <property type="entry name" value="FlgN-like"/>
    <property type="match status" value="1"/>
</dbReference>
<reference evidence="5 6" key="1">
    <citation type="journal article" date="2015" name="Genome Announc.">
        <title>Genome Sequence of Mushroom Soft-Rot Pathogen Janthinobacterium agaricidamnosum.</title>
        <authorList>
            <person name="Graupner K."/>
            <person name="Lackner G."/>
            <person name="Hertweck C."/>
        </authorList>
    </citation>
    <scope>NUCLEOTIDE SEQUENCE [LARGE SCALE GENOMIC DNA]</scope>
    <source>
        <strain evidence="6">NBRC 102515 / DSM 9628</strain>
    </source>
</reference>
<organism evidence="5 6">
    <name type="scientific">Janthinobacterium agaricidamnosum NBRC 102515 = DSM 9628</name>
    <dbReference type="NCBI Taxonomy" id="1349767"/>
    <lineage>
        <taxon>Bacteria</taxon>
        <taxon>Pseudomonadati</taxon>
        <taxon>Pseudomonadota</taxon>
        <taxon>Betaproteobacteria</taxon>
        <taxon>Burkholderiales</taxon>
        <taxon>Oxalobacteraceae</taxon>
        <taxon>Janthinobacterium</taxon>
    </lineage>
</organism>
<comment type="function">
    <text evidence="1">Required for the efficient initiation of filament assembly.</text>
</comment>
<gene>
    <name evidence="5" type="ORF">GJA_1218</name>
</gene>
<evidence type="ECO:0000256" key="3">
    <source>
        <dbReference type="ARBA" id="ARBA00022795"/>
    </source>
</evidence>
<sequence>MQSITPITSLHEEQQLMSSLLELMQQEQQFLLAAAIEELTEVTARKSSLVGQLSVLASRRHAALAGAGYPAQEDSMDAWLVAHGDSDAQAAWSALLELTRSAKETNRLNGMLVNKHLVHTQGALNTMHPAAQSGNFYGPSGQTTTNNTSRRVVIG</sequence>
<dbReference type="Proteomes" id="UP000027604">
    <property type="component" value="Chromosome I"/>
</dbReference>
<dbReference type="eggNOG" id="COG3418">
    <property type="taxonomic scope" value="Bacteria"/>
</dbReference>
<proteinExistence type="inferred from homology"/>
<keyword evidence="3" id="KW-1005">Bacterial flagellum biogenesis</keyword>
<evidence type="ECO:0000313" key="6">
    <source>
        <dbReference type="Proteomes" id="UP000027604"/>
    </source>
</evidence>
<evidence type="ECO:0000313" key="5">
    <source>
        <dbReference type="EMBL" id="CDG81871.1"/>
    </source>
</evidence>
<protein>
    <submittedName>
        <fullName evidence="5">FlgN family protein</fullName>
    </submittedName>
</protein>
<dbReference type="HOGENOM" id="CLU_137423_0_1_4"/>
<name>W0V1X8_9BURK</name>
<accession>W0V1X8</accession>
<dbReference type="SUPFAM" id="SSF140566">
    <property type="entry name" value="FlgN-like"/>
    <property type="match status" value="1"/>
</dbReference>
<dbReference type="Pfam" id="PF05130">
    <property type="entry name" value="FlgN"/>
    <property type="match status" value="1"/>
</dbReference>
<evidence type="ECO:0000256" key="4">
    <source>
        <dbReference type="SAM" id="MobiDB-lite"/>
    </source>
</evidence>
<dbReference type="GO" id="GO:0044780">
    <property type="term" value="P:bacterial-type flagellum assembly"/>
    <property type="evidence" value="ECO:0007669"/>
    <property type="project" value="InterPro"/>
</dbReference>